<dbReference type="EMBL" id="ABEE02000016">
    <property type="protein sequence ID" value="EDP24149.1"/>
    <property type="molecule type" value="Genomic_DNA"/>
</dbReference>
<dbReference type="AlphaFoldDB" id="A8SKN1"/>
<dbReference type="GeneID" id="93384982"/>
<name>A8SKN1_9FIRM</name>
<evidence type="ECO:0000313" key="2">
    <source>
        <dbReference type="Proteomes" id="UP000003162"/>
    </source>
</evidence>
<comment type="caution">
    <text evidence="1">The sequence shown here is derived from an EMBL/GenBank/DDBJ whole genome shotgun (WGS) entry which is preliminary data.</text>
</comment>
<dbReference type="InterPro" id="IPR013324">
    <property type="entry name" value="RNA_pol_sigma_r3/r4-like"/>
</dbReference>
<dbReference type="Gene3D" id="1.20.140.160">
    <property type="match status" value="1"/>
</dbReference>
<accession>A8SKN1</accession>
<dbReference type="HOGENOM" id="CLU_1766233_0_0_9"/>
<proteinExistence type="predicted"/>
<evidence type="ECO:0008006" key="3">
    <source>
        <dbReference type="Google" id="ProtNLM"/>
    </source>
</evidence>
<reference evidence="1 2" key="2">
    <citation type="submission" date="2007-09" db="EMBL/GenBank/DDBJ databases">
        <authorList>
            <person name="Fulton L."/>
            <person name="Clifton S."/>
            <person name="Fulton B."/>
            <person name="Xu J."/>
            <person name="Minx P."/>
            <person name="Pepin K.H."/>
            <person name="Johnson M."/>
            <person name="Thiruvilangam P."/>
            <person name="Bhonagiri V."/>
            <person name="Nash W.E."/>
            <person name="Mardis E.R."/>
            <person name="Wilson R.K."/>
        </authorList>
    </citation>
    <scope>NUCLEOTIDE SEQUENCE [LARGE SCALE GENOMIC DNA]</scope>
    <source>
        <strain evidence="1 2">ATCC 33270</strain>
    </source>
</reference>
<dbReference type="SUPFAM" id="SSF88659">
    <property type="entry name" value="Sigma3 and sigma4 domains of RNA polymerase sigma factors"/>
    <property type="match status" value="1"/>
</dbReference>
<gene>
    <name evidence="1" type="ORF">PEPMIC_00729</name>
</gene>
<dbReference type="RefSeq" id="WP_004832614.1">
    <property type="nucleotide sequence ID" value="NZ_DS483517.1"/>
</dbReference>
<sequence length="147" mass="17496">MNKNVFVAAFEKKLYCYPNTQESLQKINDRLEFIETELLSIGSSNPTSYNNNTGSDFNVVENKRLNLISEQIALSQQLKKVEYEYMEIKKGLSYLNKEEYEIIEMRYFKRWSIEKIENNKYISKSSIYREIEKALIKIIERLRGNIN</sequence>
<organism evidence="1 2">
    <name type="scientific">Parvimonas micra ATCC 33270</name>
    <dbReference type="NCBI Taxonomy" id="411465"/>
    <lineage>
        <taxon>Bacteria</taxon>
        <taxon>Bacillati</taxon>
        <taxon>Bacillota</taxon>
        <taxon>Tissierellia</taxon>
        <taxon>Tissierellales</taxon>
        <taxon>Peptoniphilaceae</taxon>
        <taxon>Parvimonas</taxon>
    </lineage>
</organism>
<dbReference type="Proteomes" id="UP000003162">
    <property type="component" value="Unassembled WGS sequence"/>
</dbReference>
<evidence type="ECO:0000313" key="1">
    <source>
        <dbReference type="EMBL" id="EDP24149.1"/>
    </source>
</evidence>
<reference evidence="1 2" key="1">
    <citation type="submission" date="2007-09" db="EMBL/GenBank/DDBJ databases">
        <title>Draft genome sequence of Peptostreptococcus micros (ATCC 33270).</title>
        <authorList>
            <person name="Sudarsanam P."/>
            <person name="Ley R."/>
            <person name="Guruge J."/>
            <person name="Turnbaugh P.J."/>
            <person name="Mahowald M."/>
            <person name="Liep D."/>
            <person name="Gordon J."/>
        </authorList>
    </citation>
    <scope>NUCLEOTIDE SEQUENCE [LARGE SCALE GENOMIC DNA]</scope>
    <source>
        <strain evidence="1 2">ATCC 33270</strain>
    </source>
</reference>
<protein>
    <recommendedName>
        <fullName evidence="3">Phage transcriptional regulator, RinA family</fullName>
    </recommendedName>
</protein>